<sequence>MHLAKPQLYRGHYDSQLGRIDLLVNSNGALLRLDFALPGALYTRVEYANAIAEQEPFTPICQQLGEYFAGNRADFDIELAPAGSSFLKEAWALLRAVPYGTTTTYGALAKAMGKPGSARAIGMANAVNPISIIVPCHRVIAASGALTGYSGGLDKKRGLLILEAEHSRGDLACVPSRPV</sequence>
<dbReference type="GO" id="GO:0005737">
    <property type="term" value="C:cytoplasm"/>
    <property type="evidence" value="ECO:0007669"/>
    <property type="project" value="UniProtKB-SubCell"/>
</dbReference>
<comment type="miscellaneous">
    <text evidence="9">This enzyme catalyzes only one turnover and therefore is not strictly catalytic. According to one definition, an enzyme is a biocatalyst that acts repeatedly and over many reaction cycles.</text>
</comment>
<dbReference type="GO" id="GO:0006307">
    <property type="term" value="P:DNA alkylation repair"/>
    <property type="evidence" value="ECO:0007669"/>
    <property type="project" value="UniProtKB-UniRule"/>
</dbReference>
<evidence type="ECO:0000256" key="3">
    <source>
        <dbReference type="ARBA" id="ARBA00022490"/>
    </source>
</evidence>
<dbReference type="RefSeq" id="WP_045189165.1">
    <property type="nucleotide sequence ID" value="NZ_CP162607.1"/>
</dbReference>
<name>A0AB39HR98_9PSED</name>
<dbReference type="InterPro" id="IPR036631">
    <property type="entry name" value="MGMT_N_sf"/>
</dbReference>
<dbReference type="PROSITE" id="PS00374">
    <property type="entry name" value="MGMT"/>
    <property type="match status" value="1"/>
</dbReference>
<accession>A0AB39HR98</accession>
<comment type="similarity">
    <text evidence="2 9">Belongs to the MGMT family.</text>
</comment>
<feature type="active site" description="Nucleophile; methyl group acceptor" evidence="9">
    <location>
        <position position="136"/>
    </location>
</feature>
<dbReference type="Pfam" id="PF02870">
    <property type="entry name" value="Methyltransf_1N"/>
    <property type="match status" value="1"/>
</dbReference>
<dbReference type="InterPro" id="IPR014048">
    <property type="entry name" value="MethylDNA_cys_MeTrfase_DNA-bd"/>
</dbReference>
<dbReference type="CDD" id="cd06445">
    <property type="entry name" value="ATase"/>
    <property type="match status" value="1"/>
</dbReference>
<dbReference type="InterPro" id="IPR036217">
    <property type="entry name" value="MethylDNA_cys_MeTrfase_DNAb"/>
</dbReference>
<evidence type="ECO:0000256" key="1">
    <source>
        <dbReference type="ARBA" id="ARBA00001286"/>
    </source>
</evidence>
<feature type="domain" description="Methylated-DNA-[protein]-cysteine S-methyltransferase DNA binding" evidence="10">
    <location>
        <begin position="86"/>
        <end position="164"/>
    </location>
</feature>
<dbReference type="InterPro" id="IPR001497">
    <property type="entry name" value="MethylDNA_cys_MeTrfase_AS"/>
</dbReference>
<proteinExistence type="inferred from homology"/>
<dbReference type="PANTHER" id="PTHR10815">
    <property type="entry name" value="METHYLATED-DNA--PROTEIN-CYSTEINE METHYLTRANSFERASE"/>
    <property type="match status" value="1"/>
</dbReference>
<organism evidence="12">
    <name type="scientific">Pseudomonas sp. Hg7Tf</name>
    <dbReference type="NCBI Taxonomy" id="3236988"/>
    <lineage>
        <taxon>Bacteria</taxon>
        <taxon>Pseudomonadati</taxon>
        <taxon>Pseudomonadota</taxon>
        <taxon>Gammaproteobacteria</taxon>
        <taxon>Pseudomonadales</taxon>
        <taxon>Pseudomonadaceae</taxon>
        <taxon>Pseudomonas</taxon>
    </lineage>
</organism>
<dbReference type="InterPro" id="IPR036388">
    <property type="entry name" value="WH-like_DNA-bd_sf"/>
</dbReference>
<evidence type="ECO:0000313" key="12">
    <source>
        <dbReference type="EMBL" id="XDK34951.1"/>
    </source>
</evidence>
<evidence type="ECO:0000256" key="2">
    <source>
        <dbReference type="ARBA" id="ARBA00008711"/>
    </source>
</evidence>
<keyword evidence="5 9" id="KW-0808">Transferase</keyword>
<feature type="domain" description="Methylguanine DNA methyltransferase ribonuclease-like" evidence="11">
    <location>
        <begin position="8"/>
        <end position="80"/>
    </location>
</feature>
<dbReference type="SUPFAM" id="SSF53155">
    <property type="entry name" value="Methylated DNA-protein cysteine methyltransferase domain"/>
    <property type="match status" value="1"/>
</dbReference>
<evidence type="ECO:0000256" key="7">
    <source>
        <dbReference type="ARBA" id="ARBA00023204"/>
    </source>
</evidence>
<evidence type="ECO:0000259" key="10">
    <source>
        <dbReference type="Pfam" id="PF01035"/>
    </source>
</evidence>
<dbReference type="GO" id="GO:0032259">
    <property type="term" value="P:methylation"/>
    <property type="evidence" value="ECO:0007669"/>
    <property type="project" value="UniProtKB-KW"/>
</dbReference>
<keyword evidence="7 9" id="KW-0234">DNA repair</keyword>
<dbReference type="FunFam" id="1.10.10.10:FF:000214">
    <property type="entry name" value="Methylated-DNA--protein-cysteine methyltransferase"/>
    <property type="match status" value="1"/>
</dbReference>
<dbReference type="AlphaFoldDB" id="A0AB39HR98"/>
<protein>
    <recommendedName>
        <fullName evidence="9">Methylated-DNA--protein-cysteine methyltransferase</fullName>
        <ecNumber evidence="9">2.1.1.63</ecNumber>
    </recommendedName>
    <alternativeName>
        <fullName evidence="9">6-O-methylguanine-DNA methyltransferase</fullName>
        <shortName evidence="9">MGMT</shortName>
    </alternativeName>
    <alternativeName>
        <fullName evidence="9">O-6-methylguanine-DNA-alkyltransferase</fullName>
    </alternativeName>
</protein>
<keyword evidence="3 9" id="KW-0963">Cytoplasm</keyword>
<gene>
    <name evidence="12" type="ORF">AB4Y39_14610</name>
</gene>
<dbReference type="EC" id="2.1.1.63" evidence="9"/>
<comment type="subcellular location">
    <subcellularLocation>
        <location evidence="9">Cytoplasm</location>
    </subcellularLocation>
</comment>
<comment type="function">
    <text evidence="9">Involved in the cellular defense against the biological effects of O6-methylguanine (O6-MeG) and O4-methylthymine (O4-MeT) in DNA. Repairs the methylated nucleobase in DNA by stoichiometrically transferring the methyl group to a cysteine residue in the enzyme. This is a suicide reaction: the enzyme is irreversibly inactivated.</text>
</comment>
<dbReference type="PANTHER" id="PTHR10815:SF5">
    <property type="entry name" value="METHYLATED-DNA--PROTEIN-CYSTEINE METHYLTRANSFERASE"/>
    <property type="match status" value="1"/>
</dbReference>
<dbReference type="HAMAP" id="MF_00772">
    <property type="entry name" value="OGT"/>
    <property type="match status" value="1"/>
</dbReference>
<evidence type="ECO:0000259" key="11">
    <source>
        <dbReference type="Pfam" id="PF02870"/>
    </source>
</evidence>
<dbReference type="Pfam" id="PF01035">
    <property type="entry name" value="DNA_binding_1"/>
    <property type="match status" value="1"/>
</dbReference>
<keyword evidence="4 9" id="KW-0489">Methyltransferase</keyword>
<dbReference type="EMBL" id="CP162607">
    <property type="protein sequence ID" value="XDK34951.1"/>
    <property type="molecule type" value="Genomic_DNA"/>
</dbReference>
<dbReference type="SUPFAM" id="SSF46767">
    <property type="entry name" value="Methylated DNA-protein cysteine methyltransferase, C-terminal domain"/>
    <property type="match status" value="1"/>
</dbReference>
<keyword evidence="6 9" id="KW-0227">DNA damage</keyword>
<dbReference type="Gene3D" id="1.10.10.10">
    <property type="entry name" value="Winged helix-like DNA-binding domain superfamily/Winged helix DNA-binding domain"/>
    <property type="match status" value="1"/>
</dbReference>
<dbReference type="Gene3D" id="3.30.160.70">
    <property type="entry name" value="Methylated DNA-protein cysteine methyltransferase domain"/>
    <property type="match status" value="1"/>
</dbReference>
<evidence type="ECO:0000256" key="5">
    <source>
        <dbReference type="ARBA" id="ARBA00022679"/>
    </source>
</evidence>
<comment type="catalytic activity">
    <reaction evidence="8 9">
        <text>a 6-O-methyl-2'-deoxyguanosine in DNA + L-cysteinyl-[protein] = S-methyl-L-cysteinyl-[protein] + a 2'-deoxyguanosine in DNA</text>
        <dbReference type="Rhea" id="RHEA:24000"/>
        <dbReference type="Rhea" id="RHEA-COMP:10131"/>
        <dbReference type="Rhea" id="RHEA-COMP:10132"/>
        <dbReference type="Rhea" id="RHEA-COMP:11367"/>
        <dbReference type="Rhea" id="RHEA-COMP:11368"/>
        <dbReference type="ChEBI" id="CHEBI:29950"/>
        <dbReference type="ChEBI" id="CHEBI:82612"/>
        <dbReference type="ChEBI" id="CHEBI:85445"/>
        <dbReference type="ChEBI" id="CHEBI:85448"/>
        <dbReference type="EC" id="2.1.1.63"/>
    </reaction>
</comment>
<comment type="catalytic activity">
    <reaction evidence="1 9">
        <text>a 4-O-methyl-thymidine in DNA + L-cysteinyl-[protein] = a thymidine in DNA + S-methyl-L-cysteinyl-[protein]</text>
        <dbReference type="Rhea" id="RHEA:53428"/>
        <dbReference type="Rhea" id="RHEA-COMP:10131"/>
        <dbReference type="Rhea" id="RHEA-COMP:10132"/>
        <dbReference type="Rhea" id="RHEA-COMP:13555"/>
        <dbReference type="Rhea" id="RHEA-COMP:13556"/>
        <dbReference type="ChEBI" id="CHEBI:29950"/>
        <dbReference type="ChEBI" id="CHEBI:82612"/>
        <dbReference type="ChEBI" id="CHEBI:137386"/>
        <dbReference type="ChEBI" id="CHEBI:137387"/>
        <dbReference type="EC" id="2.1.1.63"/>
    </reaction>
</comment>
<dbReference type="InterPro" id="IPR023546">
    <property type="entry name" value="MGMT"/>
</dbReference>
<reference evidence="12" key="1">
    <citation type="submission" date="2024-07" db="EMBL/GenBank/DDBJ databases">
        <title>Identification and characteristics of a novel species of coltsfoot's symbiotic bacteria.</title>
        <authorList>
            <person name="Juszczyk A."/>
            <person name="Jasielczuk I."/>
            <person name="Gurgul A."/>
            <person name="Rogala M."/>
            <person name="Kowalczyk A."/>
            <person name="Szmatola T."/>
            <person name="Kosecka-Strojek M."/>
            <person name="Arent Z."/>
            <person name="Latowski D."/>
        </authorList>
    </citation>
    <scope>NUCLEOTIDE SEQUENCE</scope>
    <source>
        <strain evidence="12">Hg7Tf</strain>
    </source>
</reference>
<evidence type="ECO:0000256" key="9">
    <source>
        <dbReference type="HAMAP-Rule" id="MF_00772"/>
    </source>
</evidence>
<evidence type="ECO:0000256" key="8">
    <source>
        <dbReference type="ARBA" id="ARBA00049348"/>
    </source>
</evidence>
<dbReference type="GO" id="GO:0003908">
    <property type="term" value="F:methylated-DNA-[protein]-cysteine S-methyltransferase activity"/>
    <property type="evidence" value="ECO:0007669"/>
    <property type="project" value="UniProtKB-UniRule"/>
</dbReference>
<evidence type="ECO:0000256" key="6">
    <source>
        <dbReference type="ARBA" id="ARBA00022763"/>
    </source>
</evidence>
<evidence type="ECO:0000256" key="4">
    <source>
        <dbReference type="ARBA" id="ARBA00022603"/>
    </source>
</evidence>
<dbReference type="NCBIfam" id="TIGR00589">
    <property type="entry name" value="ogt"/>
    <property type="match status" value="1"/>
</dbReference>
<dbReference type="InterPro" id="IPR008332">
    <property type="entry name" value="MethylG_MeTrfase_N"/>
</dbReference>